<dbReference type="FunFam" id="1.20.1740.10:FF:000004">
    <property type="entry name" value="Sodium:alanine symporter family protein"/>
    <property type="match status" value="1"/>
</dbReference>
<keyword evidence="5 9" id="KW-0812">Transmembrane</keyword>
<feature type="transmembrane region" description="Helical" evidence="9">
    <location>
        <begin position="213"/>
        <end position="231"/>
    </location>
</feature>
<dbReference type="Proteomes" id="UP000255517">
    <property type="component" value="Unassembled WGS sequence"/>
</dbReference>
<evidence type="ECO:0000256" key="3">
    <source>
        <dbReference type="ARBA" id="ARBA00022448"/>
    </source>
</evidence>
<dbReference type="RefSeq" id="WP_019034506.1">
    <property type="nucleotide sequence ID" value="NZ_CAMUOS010000002.1"/>
</dbReference>
<gene>
    <name evidence="10" type="ORF">NCTC13149_00848</name>
</gene>
<proteinExistence type="inferred from homology"/>
<dbReference type="AlphaFoldDB" id="A0A379C465"/>
<evidence type="ECO:0000256" key="8">
    <source>
        <dbReference type="ARBA" id="ARBA00023136"/>
    </source>
</evidence>
<dbReference type="PANTHER" id="PTHR30330:SF3">
    <property type="entry name" value="TRANSCRIPTIONAL REGULATOR, LRP FAMILY"/>
    <property type="match status" value="1"/>
</dbReference>
<dbReference type="STRING" id="1122949.GCA_000378725_00591"/>
<feature type="transmembrane region" description="Helical" evidence="9">
    <location>
        <begin position="12"/>
        <end position="31"/>
    </location>
</feature>
<dbReference type="GO" id="GO:0005283">
    <property type="term" value="F:amino acid:sodium symporter activity"/>
    <property type="evidence" value="ECO:0007669"/>
    <property type="project" value="InterPro"/>
</dbReference>
<keyword evidence="8 9" id="KW-0472">Membrane</keyword>
<feature type="transmembrane region" description="Helical" evidence="9">
    <location>
        <begin position="390"/>
        <end position="408"/>
    </location>
</feature>
<evidence type="ECO:0000256" key="5">
    <source>
        <dbReference type="ARBA" id="ARBA00022692"/>
    </source>
</evidence>
<feature type="transmembrane region" description="Helical" evidence="9">
    <location>
        <begin position="348"/>
        <end position="370"/>
    </location>
</feature>
<keyword evidence="3 9" id="KW-0813">Transport</keyword>
<feature type="transmembrane region" description="Helical" evidence="9">
    <location>
        <begin position="147"/>
        <end position="166"/>
    </location>
</feature>
<comment type="similarity">
    <text evidence="2 9">Belongs to the alanine or glycine:cation symporter (AGCS) (TC 2.A.25) family.</text>
</comment>
<reference evidence="10 11" key="1">
    <citation type="submission" date="2018-06" db="EMBL/GenBank/DDBJ databases">
        <authorList>
            <consortium name="Pathogen Informatics"/>
            <person name="Doyle S."/>
        </authorList>
    </citation>
    <scope>NUCLEOTIDE SEQUENCE [LARGE SCALE GENOMIC DNA]</scope>
    <source>
        <strain evidence="10 11">NCTC13149</strain>
    </source>
</reference>
<feature type="transmembrane region" description="Helical" evidence="9">
    <location>
        <begin position="307"/>
        <end position="328"/>
    </location>
</feature>
<dbReference type="EMBL" id="UGSZ01000001">
    <property type="protein sequence ID" value="SUB57033.1"/>
    <property type="molecule type" value="Genomic_DNA"/>
</dbReference>
<dbReference type="GO" id="GO:0005886">
    <property type="term" value="C:plasma membrane"/>
    <property type="evidence" value="ECO:0007669"/>
    <property type="project" value="UniProtKB-SubCell"/>
</dbReference>
<dbReference type="InterPro" id="IPR001463">
    <property type="entry name" value="Na/Ala_symport"/>
</dbReference>
<dbReference type="Gene3D" id="1.20.1740.10">
    <property type="entry name" value="Amino acid/polyamine transporter I"/>
    <property type="match status" value="1"/>
</dbReference>
<keyword evidence="7 9" id="KW-1133">Transmembrane helix</keyword>
<accession>A0A379C465</accession>
<evidence type="ECO:0000313" key="11">
    <source>
        <dbReference type="Proteomes" id="UP000255517"/>
    </source>
</evidence>
<feature type="transmembrane region" description="Helical" evidence="9">
    <location>
        <begin position="414"/>
        <end position="434"/>
    </location>
</feature>
<dbReference type="PRINTS" id="PR00175">
    <property type="entry name" value="NAALASMPORT"/>
</dbReference>
<keyword evidence="6 9" id="KW-0769">Symport</keyword>
<evidence type="ECO:0000256" key="1">
    <source>
        <dbReference type="ARBA" id="ARBA00004651"/>
    </source>
</evidence>
<evidence type="ECO:0000256" key="4">
    <source>
        <dbReference type="ARBA" id="ARBA00022475"/>
    </source>
</evidence>
<evidence type="ECO:0000256" key="7">
    <source>
        <dbReference type="ARBA" id="ARBA00022989"/>
    </source>
</evidence>
<evidence type="ECO:0000256" key="2">
    <source>
        <dbReference type="ARBA" id="ARBA00009261"/>
    </source>
</evidence>
<keyword evidence="4 9" id="KW-1003">Cell membrane</keyword>
<evidence type="ECO:0000313" key="10">
    <source>
        <dbReference type="EMBL" id="SUB57033.1"/>
    </source>
</evidence>
<name>A0A379C465_9FIRM</name>
<dbReference type="PANTHER" id="PTHR30330">
    <property type="entry name" value="AGSS FAMILY TRANSPORTER, SODIUM-ALANINE"/>
    <property type="match status" value="1"/>
</dbReference>
<feature type="transmembrane region" description="Helical" evidence="9">
    <location>
        <begin position="243"/>
        <end position="262"/>
    </location>
</feature>
<feature type="transmembrane region" description="Helical" evidence="9">
    <location>
        <begin position="186"/>
        <end position="206"/>
    </location>
</feature>
<sequence>MLDTINSFLSSIVWGWPMIILLVGCGVFLTIKLNFIQIRKFNFTMKNTLLKVFVKDNNKKEGDITAFQAVSTALAATVGTGNISGVSLAIATGGPGAIFWMWFSAIFGMCTKFSEVVLAVTYREVNSKGQYSGGPMYYIKNGLKNKWLACAFALFAACTSFGTGNMTQSNAISQTLHTTFNVNEKLTGIVLVLIIGIVVIGGIQRISQVTEKLVPFMSLFYILGGIIILIIEADKIPAAFSLIFRSAFSPKAAFGGAVGVGLKETVKMGIARGLFTNEAGLGSAPIAHAASNTDHPARQGLWGIFEVFTVTIVVCSITALTIIVSGLWDSGLQGVDLTAAAFESGFTGGKYIVSIGLVLFAFSTILGWAFYGEKCFSFLVGEKIGKYYKYAYVLTCYLGATGSLQIIWNLSDTLNGLMALPNLIGLIMLSKVVLLMTKDFFKDPYYIRKSPEEYLNILPEKYKF</sequence>
<dbReference type="OrthoDB" id="9804874at2"/>
<dbReference type="Pfam" id="PF01235">
    <property type="entry name" value="Na_Ala_symp"/>
    <property type="match status" value="1"/>
</dbReference>
<comment type="subcellular location">
    <subcellularLocation>
        <location evidence="1 9">Cell membrane</location>
        <topology evidence="1 9">Multi-pass membrane protein</topology>
    </subcellularLocation>
</comment>
<organism evidence="10 11">
    <name type="scientific">Peptoniphilus lacrimalis</name>
    <dbReference type="NCBI Taxonomy" id="33031"/>
    <lineage>
        <taxon>Bacteria</taxon>
        <taxon>Bacillati</taxon>
        <taxon>Bacillota</taxon>
        <taxon>Tissierellia</taxon>
        <taxon>Tissierellales</taxon>
        <taxon>Peptoniphilaceae</taxon>
        <taxon>Peptoniphilus</taxon>
    </lineage>
</organism>
<dbReference type="NCBIfam" id="TIGR00835">
    <property type="entry name" value="agcS"/>
    <property type="match status" value="1"/>
</dbReference>
<evidence type="ECO:0000256" key="9">
    <source>
        <dbReference type="RuleBase" id="RU363064"/>
    </source>
</evidence>
<protein>
    <submittedName>
        <fullName evidence="10">Na+/alanine symporter</fullName>
    </submittedName>
</protein>
<evidence type="ECO:0000256" key="6">
    <source>
        <dbReference type="ARBA" id="ARBA00022847"/>
    </source>
</evidence>